<dbReference type="InterPro" id="IPR005821">
    <property type="entry name" value="Ion_trans_dom"/>
</dbReference>
<dbReference type="Gene3D" id="2.30.30.60">
    <property type="match status" value="1"/>
</dbReference>
<evidence type="ECO:0000259" key="8">
    <source>
        <dbReference type="Pfam" id="PF00924"/>
    </source>
</evidence>
<dbReference type="InterPro" id="IPR011014">
    <property type="entry name" value="MscS_channel_TM-2"/>
</dbReference>
<sequence>MIIKSALKFMTHEAIVLSVIFMNAVVMVALETTPTLPKTIGYWILWVDFVCVLYFAVELGVKWTDLGTKGYFSDNWNKLDFLIIILSIPVLIEPFLSGGIGWLGDMAILRLARFLRLWRILRYVYTSETYKCLRIPVILLIVLTAFTMLIDSSKDLISDIYPQIKLTLNVLLVLSLTFLLVRMLRVLFSTFFHRKLTQNPYNFDSSLVDFICLIAVVLTSLNGIMIAINTAGYDPFALLAGLGIGGMAIAFAAQDAVANIIAGIMLLVQKPFRTGDWICIDGNTGAVHHIGLRCTVLEEFGGEHLTFPNKIFMDSPVRNIDKRGFYLLSGSIRLHHKTKHNEITEVIDMMKKICTEHPELYNDCGVRFEGFGEACFPVSFWMCVKEWSQSEQIIYRDRWEKIRVVEQDFYIKLVKGVNEKGIKCAMPIREMMEENKTSQLTEKDRYHEN</sequence>
<feature type="domain" description="Mechanosensitive ion channel MscS" evidence="8">
    <location>
        <begin position="255"/>
        <end position="320"/>
    </location>
</feature>
<dbReference type="InterPro" id="IPR027359">
    <property type="entry name" value="Volt_channel_dom_sf"/>
</dbReference>
<evidence type="ECO:0000313" key="9">
    <source>
        <dbReference type="EMBL" id="PME64588.1"/>
    </source>
</evidence>
<gene>
    <name evidence="9" type="ORF">BCV30_07365</name>
</gene>
<dbReference type="SUPFAM" id="SSF82861">
    <property type="entry name" value="Mechanosensitive channel protein MscS (YggB), transmembrane region"/>
    <property type="match status" value="1"/>
</dbReference>
<comment type="similarity">
    <text evidence="2">Belongs to the MscS (TC 1.A.23) family.</text>
</comment>
<feature type="transmembrane region" description="Helical" evidence="6">
    <location>
        <begin position="208"/>
        <end position="228"/>
    </location>
</feature>
<feature type="transmembrane region" description="Helical" evidence="6">
    <location>
        <begin position="42"/>
        <end position="61"/>
    </location>
</feature>
<dbReference type="InterPro" id="IPR010920">
    <property type="entry name" value="LSM_dom_sf"/>
</dbReference>
<feature type="domain" description="Ion transport" evidence="7">
    <location>
        <begin position="14"/>
        <end position="130"/>
    </location>
</feature>
<dbReference type="Pfam" id="PF00924">
    <property type="entry name" value="MS_channel_2nd"/>
    <property type="match status" value="1"/>
</dbReference>
<dbReference type="Pfam" id="PF00520">
    <property type="entry name" value="Ion_trans"/>
    <property type="match status" value="1"/>
</dbReference>
<reference evidence="10" key="1">
    <citation type="submission" date="2016-07" db="EMBL/GenBank/DDBJ databases">
        <title>Nontailed viruses are major unrecognized killers of bacteria in the ocean.</title>
        <authorList>
            <person name="Kauffman K."/>
            <person name="Hussain F."/>
            <person name="Yang J."/>
            <person name="Arevalo P."/>
            <person name="Brown J."/>
            <person name="Cutler M."/>
            <person name="Kelly L."/>
            <person name="Polz M.F."/>
        </authorList>
    </citation>
    <scope>NUCLEOTIDE SEQUENCE [LARGE SCALE GENOMIC DNA]</scope>
    <source>
        <strain evidence="10">10N.286.55.C1</strain>
    </source>
</reference>
<keyword evidence="4 6" id="KW-1133">Transmembrane helix</keyword>
<evidence type="ECO:0000259" key="7">
    <source>
        <dbReference type="Pfam" id="PF00520"/>
    </source>
</evidence>
<evidence type="ECO:0000256" key="5">
    <source>
        <dbReference type="ARBA" id="ARBA00023136"/>
    </source>
</evidence>
<dbReference type="Gene3D" id="1.20.120.350">
    <property type="entry name" value="Voltage-gated potassium channels. Chain C"/>
    <property type="match status" value="1"/>
</dbReference>
<evidence type="ECO:0000256" key="2">
    <source>
        <dbReference type="ARBA" id="ARBA00008017"/>
    </source>
</evidence>
<keyword evidence="5 6" id="KW-0472">Membrane</keyword>
<dbReference type="InterPro" id="IPR006685">
    <property type="entry name" value="MscS_channel_2nd"/>
</dbReference>
<protein>
    <submittedName>
        <fullName evidence="9">Mechanosensitive ion channel protein MscS</fullName>
    </submittedName>
</protein>
<dbReference type="GO" id="GO:0016020">
    <property type="term" value="C:membrane"/>
    <property type="evidence" value="ECO:0007669"/>
    <property type="project" value="UniProtKB-SubCell"/>
</dbReference>
<feature type="transmembrane region" description="Helical" evidence="6">
    <location>
        <begin position="170"/>
        <end position="188"/>
    </location>
</feature>
<comment type="caution">
    <text evidence="9">The sequence shown here is derived from an EMBL/GenBank/DDBJ whole genome shotgun (WGS) entry which is preliminary data.</text>
</comment>
<feature type="transmembrane region" description="Helical" evidence="6">
    <location>
        <begin position="240"/>
        <end position="268"/>
    </location>
</feature>
<dbReference type="GO" id="GO:0008381">
    <property type="term" value="F:mechanosensitive monoatomic ion channel activity"/>
    <property type="evidence" value="ECO:0007669"/>
    <property type="project" value="UniProtKB-ARBA"/>
</dbReference>
<accession>A0A2N7BVT7</accession>
<evidence type="ECO:0000256" key="3">
    <source>
        <dbReference type="ARBA" id="ARBA00022692"/>
    </source>
</evidence>
<evidence type="ECO:0000256" key="6">
    <source>
        <dbReference type="SAM" id="Phobius"/>
    </source>
</evidence>
<dbReference type="PANTHER" id="PTHR30566">
    <property type="entry name" value="YNAI-RELATED MECHANOSENSITIVE ION CHANNEL"/>
    <property type="match status" value="1"/>
</dbReference>
<dbReference type="Proteomes" id="UP000235778">
    <property type="component" value="Unassembled WGS sequence"/>
</dbReference>
<organism evidence="9 10">
    <name type="scientific">Vibrio lentus</name>
    <dbReference type="NCBI Taxonomy" id="136468"/>
    <lineage>
        <taxon>Bacteria</taxon>
        <taxon>Pseudomonadati</taxon>
        <taxon>Pseudomonadota</taxon>
        <taxon>Gammaproteobacteria</taxon>
        <taxon>Vibrionales</taxon>
        <taxon>Vibrionaceae</taxon>
        <taxon>Vibrio</taxon>
    </lineage>
</organism>
<dbReference type="SUPFAM" id="SSF50182">
    <property type="entry name" value="Sm-like ribonucleoproteins"/>
    <property type="match status" value="1"/>
</dbReference>
<evidence type="ECO:0000256" key="1">
    <source>
        <dbReference type="ARBA" id="ARBA00004141"/>
    </source>
</evidence>
<keyword evidence="3 6" id="KW-0812">Transmembrane</keyword>
<name>A0A2N7BVT7_9VIBR</name>
<dbReference type="InterPro" id="IPR023408">
    <property type="entry name" value="MscS_beta-dom_sf"/>
</dbReference>
<feature type="transmembrane region" description="Helical" evidence="6">
    <location>
        <begin position="14"/>
        <end position="30"/>
    </location>
</feature>
<evidence type="ECO:0000313" key="10">
    <source>
        <dbReference type="Proteomes" id="UP000235778"/>
    </source>
</evidence>
<dbReference type="RefSeq" id="WP_102268818.1">
    <property type="nucleotide sequence ID" value="NZ_MCSH01000161.1"/>
</dbReference>
<dbReference type="SUPFAM" id="SSF81324">
    <property type="entry name" value="Voltage-gated potassium channels"/>
    <property type="match status" value="1"/>
</dbReference>
<feature type="transmembrane region" description="Helical" evidence="6">
    <location>
        <begin position="81"/>
        <end position="111"/>
    </location>
</feature>
<feature type="transmembrane region" description="Helical" evidence="6">
    <location>
        <begin position="132"/>
        <end position="150"/>
    </location>
</feature>
<dbReference type="Gene3D" id="1.10.287.1260">
    <property type="match status" value="1"/>
</dbReference>
<evidence type="ECO:0000256" key="4">
    <source>
        <dbReference type="ARBA" id="ARBA00022989"/>
    </source>
</evidence>
<proteinExistence type="inferred from homology"/>
<dbReference type="PANTHER" id="PTHR30566:SF5">
    <property type="entry name" value="MECHANOSENSITIVE ION CHANNEL PROTEIN 1, MITOCHONDRIAL-RELATED"/>
    <property type="match status" value="1"/>
</dbReference>
<comment type="subcellular location">
    <subcellularLocation>
        <location evidence="1">Membrane</location>
        <topology evidence="1">Multi-pass membrane protein</topology>
    </subcellularLocation>
</comment>
<dbReference type="EMBL" id="MCSI01000116">
    <property type="protein sequence ID" value="PME64588.1"/>
    <property type="molecule type" value="Genomic_DNA"/>
</dbReference>
<dbReference type="AlphaFoldDB" id="A0A2N7BVT7"/>